<accession>A0A6A5QJX0</accession>
<evidence type="ECO:0000259" key="1">
    <source>
        <dbReference type="Pfam" id="PF11274"/>
    </source>
</evidence>
<dbReference type="PANTHER" id="PTHR40370">
    <property type="entry name" value="EXPRESSED PROTEIN"/>
    <property type="match status" value="1"/>
</dbReference>
<dbReference type="Proteomes" id="UP000800096">
    <property type="component" value="Unassembled WGS sequence"/>
</dbReference>
<feature type="domain" description="DUF3074" evidence="1">
    <location>
        <begin position="123"/>
        <end position="364"/>
    </location>
</feature>
<dbReference type="PANTHER" id="PTHR40370:SF1">
    <property type="entry name" value="DUF3074 DOMAIN-CONTAINING PROTEIN"/>
    <property type="match status" value="1"/>
</dbReference>
<dbReference type="OrthoDB" id="6423603at2759"/>
<proteinExistence type="predicted"/>
<sequence>MASPPAPRPSVCKFCGKPFGVWRHEYLTIEPLCSHELPPLGRRAAVDHADHVPKLAEFLQRVLEEAYQVDFDGNDWISHGVYPCNKKIYVNMPPLLRSDPETPGFRVPVEVEKRVKGNASSAWLARRSRHELNHVDYTELDGILARDHCGKEISYTPSVFDANELFKWDAADLRMAVEELTPEWGIQSIQMSIYQMCHEMPKVLRMPLLRDRIFHVLCITAHSLLAAPEDVEAGVLFESHTLQLPVNMKSFQDIAAITCKSHFRLKTRTYDANDVRSNPTFNADPQKGEVKLKHQGKKLTEGVYVSLERLREGPRTTTQLNETHLWDMMTRSDARGITRLASWRTKNQEVLDAIAEDVFYVLEHIRRHRRAHAAPGDEAIPK</sequence>
<evidence type="ECO:0000313" key="3">
    <source>
        <dbReference type="Proteomes" id="UP000800096"/>
    </source>
</evidence>
<gene>
    <name evidence="2" type="ORF">BDU57DRAFT_520259</name>
</gene>
<protein>
    <recommendedName>
        <fullName evidence="1">DUF3074 domain-containing protein</fullName>
    </recommendedName>
</protein>
<dbReference type="Pfam" id="PF11274">
    <property type="entry name" value="DUF3074"/>
    <property type="match status" value="1"/>
</dbReference>
<organism evidence="2 3">
    <name type="scientific">Ampelomyces quisqualis</name>
    <name type="common">Powdery mildew agent</name>
    <dbReference type="NCBI Taxonomy" id="50730"/>
    <lineage>
        <taxon>Eukaryota</taxon>
        <taxon>Fungi</taxon>
        <taxon>Dikarya</taxon>
        <taxon>Ascomycota</taxon>
        <taxon>Pezizomycotina</taxon>
        <taxon>Dothideomycetes</taxon>
        <taxon>Pleosporomycetidae</taxon>
        <taxon>Pleosporales</taxon>
        <taxon>Pleosporineae</taxon>
        <taxon>Phaeosphaeriaceae</taxon>
        <taxon>Ampelomyces</taxon>
    </lineage>
</organism>
<dbReference type="EMBL" id="ML979137">
    <property type="protein sequence ID" value="KAF1914986.1"/>
    <property type="molecule type" value="Genomic_DNA"/>
</dbReference>
<name>A0A6A5QJX0_AMPQU</name>
<dbReference type="AlphaFoldDB" id="A0A6A5QJX0"/>
<reference evidence="2" key="1">
    <citation type="journal article" date="2020" name="Stud. Mycol.">
        <title>101 Dothideomycetes genomes: a test case for predicting lifestyles and emergence of pathogens.</title>
        <authorList>
            <person name="Haridas S."/>
            <person name="Albert R."/>
            <person name="Binder M."/>
            <person name="Bloem J."/>
            <person name="Labutti K."/>
            <person name="Salamov A."/>
            <person name="Andreopoulos B."/>
            <person name="Baker S."/>
            <person name="Barry K."/>
            <person name="Bills G."/>
            <person name="Bluhm B."/>
            <person name="Cannon C."/>
            <person name="Castanera R."/>
            <person name="Culley D."/>
            <person name="Daum C."/>
            <person name="Ezra D."/>
            <person name="Gonzalez J."/>
            <person name="Henrissat B."/>
            <person name="Kuo A."/>
            <person name="Liang C."/>
            <person name="Lipzen A."/>
            <person name="Lutzoni F."/>
            <person name="Magnuson J."/>
            <person name="Mondo S."/>
            <person name="Nolan M."/>
            <person name="Ohm R."/>
            <person name="Pangilinan J."/>
            <person name="Park H.-J."/>
            <person name="Ramirez L."/>
            <person name="Alfaro M."/>
            <person name="Sun H."/>
            <person name="Tritt A."/>
            <person name="Yoshinaga Y."/>
            <person name="Zwiers L.-H."/>
            <person name="Turgeon B."/>
            <person name="Goodwin S."/>
            <person name="Spatafora J."/>
            <person name="Crous P."/>
            <person name="Grigoriev I."/>
        </authorList>
    </citation>
    <scope>NUCLEOTIDE SEQUENCE</scope>
    <source>
        <strain evidence="2">HMLAC05119</strain>
    </source>
</reference>
<keyword evidence="3" id="KW-1185">Reference proteome</keyword>
<dbReference type="InterPro" id="IPR024500">
    <property type="entry name" value="DUF3074"/>
</dbReference>
<evidence type="ECO:0000313" key="2">
    <source>
        <dbReference type="EMBL" id="KAF1914986.1"/>
    </source>
</evidence>